<reference evidence="1 2" key="1">
    <citation type="submission" date="2018-04" db="EMBL/GenBank/DDBJ databases">
        <authorList>
            <person name="Go L.Y."/>
            <person name="Mitchell J.A."/>
        </authorList>
    </citation>
    <scope>NUCLEOTIDE SEQUENCE [LARGE SCALE GENOMIC DNA]</scope>
    <source>
        <strain evidence="1 2">TPD7010</strain>
    </source>
</reference>
<dbReference type="Proteomes" id="UP000244649">
    <property type="component" value="Unassembled WGS sequence"/>
</dbReference>
<organism evidence="1 2">
    <name type="scientific">Microbacterium testaceum</name>
    <name type="common">Aureobacterium testaceum</name>
    <name type="synonym">Brevibacterium testaceum</name>
    <dbReference type="NCBI Taxonomy" id="2033"/>
    <lineage>
        <taxon>Bacteria</taxon>
        <taxon>Bacillati</taxon>
        <taxon>Actinomycetota</taxon>
        <taxon>Actinomycetes</taxon>
        <taxon>Micrococcales</taxon>
        <taxon>Microbacteriaceae</taxon>
        <taxon>Microbacterium</taxon>
    </lineage>
</organism>
<sequence length="68" mass="7397">MRRVPTTRKITRTAVARNCTRLMRVISNGAPKMYSPGKVMTASGKNSEMEGGWNSAPADAKFVIRVAA</sequence>
<dbReference type="EMBL" id="QDFT01000003">
    <property type="protein sequence ID" value="PVE79173.1"/>
    <property type="molecule type" value="Genomic_DNA"/>
</dbReference>
<name>A0A2T7WYK2_MICTE</name>
<gene>
    <name evidence="1" type="ORF">DC432_02280</name>
</gene>
<dbReference type="AlphaFoldDB" id="A0A2T7WYK2"/>
<proteinExistence type="predicted"/>
<comment type="caution">
    <text evidence="1">The sequence shown here is derived from an EMBL/GenBank/DDBJ whole genome shotgun (WGS) entry which is preliminary data.</text>
</comment>
<protein>
    <submittedName>
        <fullName evidence="1">Uncharacterized protein</fullName>
    </submittedName>
</protein>
<accession>A0A2T7WYK2</accession>
<evidence type="ECO:0000313" key="2">
    <source>
        <dbReference type="Proteomes" id="UP000244649"/>
    </source>
</evidence>
<evidence type="ECO:0000313" key="1">
    <source>
        <dbReference type="EMBL" id="PVE79173.1"/>
    </source>
</evidence>